<name>A0A8J2JI58_9HEXA</name>
<gene>
    <name evidence="3" type="ORF">AFUS01_LOCUS8605</name>
</gene>
<evidence type="ECO:0000313" key="4">
    <source>
        <dbReference type="Proteomes" id="UP000708208"/>
    </source>
</evidence>
<feature type="domain" description="EGF-like" evidence="2">
    <location>
        <begin position="192"/>
        <end position="225"/>
    </location>
</feature>
<dbReference type="Proteomes" id="UP000708208">
    <property type="component" value="Unassembled WGS sequence"/>
</dbReference>
<dbReference type="Pfam" id="PF01683">
    <property type="entry name" value="EB"/>
    <property type="match status" value="1"/>
</dbReference>
<dbReference type="SMART" id="SM00181">
    <property type="entry name" value="EGF"/>
    <property type="match status" value="4"/>
</dbReference>
<keyword evidence="1" id="KW-0732">Signal</keyword>
<dbReference type="InterPro" id="IPR006149">
    <property type="entry name" value="EB_dom"/>
</dbReference>
<feature type="chain" id="PRO_5035210173" description="EGF-like domain-containing protein" evidence="1">
    <location>
        <begin position="24"/>
        <end position="448"/>
    </location>
</feature>
<dbReference type="InterPro" id="IPR000742">
    <property type="entry name" value="EGF"/>
</dbReference>
<sequence>MTIRNLLQLLMCLLVLSIFQTEAVSLELQRVERSPFGKFGNICGNGSPCDRDANLACQRGVCECSMPAIMIFDPDVSMCLVKADEKCKFSIERNGMDRILHNADPVVMPCVRNASCHLSDGACRCMPGFYSDLRGHCWEQKPMGKACDNDEECMSEQGLVCWDGSCDCNPNEARAPAIYASRHICVGIPGSPCVKSLCELNSNCVDGTCVCPHDFIWSESERRCKASFDKPCVDASFCADGLDCINFRCKCRLFNQVHDIMQHRCMNIVSEPCHKDKDCVPNAICSTSKLCQCKPGFMEFGPGFCRNGYGSQCLRKPKESHYYIEAGSLLGSAYSDFERPRKENEQRQDNLILIKISTNTCDSQRKLTCINGKCDCKRGEEIFDQNLGRCVGLVGILCKMYEHYSCAGNSECIPFINLHKFGLGRCTCKNGFSVNENRTCIENAISVV</sequence>
<accession>A0A8J2JI58</accession>
<feature type="signal peptide" evidence="1">
    <location>
        <begin position="1"/>
        <end position="23"/>
    </location>
</feature>
<feature type="domain" description="EGF-like" evidence="2">
    <location>
        <begin position="86"/>
        <end position="138"/>
    </location>
</feature>
<organism evidence="3 4">
    <name type="scientific">Allacma fusca</name>
    <dbReference type="NCBI Taxonomy" id="39272"/>
    <lineage>
        <taxon>Eukaryota</taxon>
        <taxon>Metazoa</taxon>
        <taxon>Ecdysozoa</taxon>
        <taxon>Arthropoda</taxon>
        <taxon>Hexapoda</taxon>
        <taxon>Collembola</taxon>
        <taxon>Symphypleona</taxon>
        <taxon>Sminthuridae</taxon>
        <taxon>Allacma</taxon>
    </lineage>
</organism>
<keyword evidence="4" id="KW-1185">Reference proteome</keyword>
<dbReference type="PANTHER" id="PTHR39069:SF8">
    <property type="entry name" value="FI17111P1"/>
    <property type="match status" value="1"/>
</dbReference>
<evidence type="ECO:0000259" key="2">
    <source>
        <dbReference type="SMART" id="SM00181"/>
    </source>
</evidence>
<feature type="domain" description="EGF-like" evidence="2">
    <location>
        <begin position="397"/>
        <end position="441"/>
    </location>
</feature>
<evidence type="ECO:0000256" key="1">
    <source>
        <dbReference type="SAM" id="SignalP"/>
    </source>
</evidence>
<dbReference type="AlphaFoldDB" id="A0A8J2JI58"/>
<dbReference type="OrthoDB" id="409374at2759"/>
<proteinExistence type="predicted"/>
<feature type="domain" description="EGF-like" evidence="2">
    <location>
        <begin position="272"/>
        <end position="306"/>
    </location>
</feature>
<comment type="caution">
    <text evidence="3">The sequence shown here is derived from an EMBL/GenBank/DDBJ whole genome shotgun (WGS) entry which is preliminary data.</text>
</comment>
<dbReference type="PANTHER" id="PTHR39069">
    <property type="entry name" value="ECDYSONE-INDUCIBLE GENE E1, ISOFORM A"/>
    <property type="match status" value="1"/>
</dbReference>
<evidence type="ECO:0000313" key="3">
    <source>
        <dbReference type="EMBL" id="CAG7719272.1"/>
    </source>
</evidence>
<dbReference type="EMBL" id="CAJVCH010060085">
    <property type="protein sequence ID" value="CAG7719272.1"/>
    <property type="molecule type" value="Genomic_DNA"/>
</dbReference>
<protein>
    <recommendedName>
        <fullName evidence="2">EGF-like domain-containing protein</fullName>
    </recommendedName>
</protein>
<reference evidence="3" key="1">
    <citation type="submission" date="2021-06" db="EMBL/GenBank/DDBJ databases">
        <authorList>
            <person name="Hodson N. C."/>
            <person name="Mongue J. A."/>
            <person name="Jaron S. K."/>
        </authorList>
    </citation>
    <scope>NUCLEOTIDE SEQUENCE</scope>
</reference>